<keyword evidence="9 12" id="KW-0407">Ion channel</keyword>
<keyword evidence="6 12" id="KW-0915">Sodium</keyword>
<keyword evidence="12" id="KW-0813">Transport</keyword>
<evidence type="ECO:0000256" key="5">
    <source>
        <dbReference type="ARBA" id="ARBA00022989"/>
    </source>
</evidence>
<accession>Q1YTK7</accession>
<comment type="catalytic activity">
    <reaction evidence="11">
        <text>fluoride(in) = fluoride(out)</text>
        <dbReference type="Rhea" id="RHEA:76159"/>
        <dbReference type="ChEBI" id="CHEBI:17051"/>
    </reaction>
    <physiologicalReaction direction="left-to-right" evidence="11">
        <dbReference type="Rhea" id="RHEA:76160"/>
    </physiologicalReaction>
</comment>
<dbReference type="GO" id="GO:0062054">
    <property type="term" value="F:fluoride channel activity"/>
    <property type="evidence" value="ECO:0007669"/>
    <property type="project" value="UniProtKB-UniRule"/>
</dbReference>
<comment type="caution">
    <text evidence="13">The sequence shown here is derived from an EMBL/GenBank/DDBJ whole genome shotgun (WGS) entry which is preliminary data.</text>
</comment>
<proteinExistence type="inferred from homology"/>
<gene>
    <name evidence="12" type="primary">fluC</name>
    <name evidence="12" type="synonym">crcB</name>
    <name evidence="13" type="ORF">GB2207_01712</name>
</gene>
<evidence type="ECO:0000256" key="4">
    <source>
        <dbReference type="ARBA" id="ARBA00022692"/>
    </source>
</evidence>
<feature type="transmembrane region" description="Helical" evidence="12">
    <location>
        <begin position="67"/>
        <end position="87"/>
    </location>
</feature>
<dbReference type="EMBL" id="AAPI01000002">
    <property type="protein sequence ID" value="EAS47480.1"/>
    <property type="molecule type" value="Genomic_DNA"/>
</dbReference>
<keyword evidence="8 12" id="KW-0472">Membrane</keyword>
<sequence length="123" mass="13466">MNWIAVALGGALGAMARYGVSTWLFQASSHKFPYATLTVNVLGSFVMGILFVLIVERSALPLEMRSLWMIGFLGAFTTFSTFSLDALDLWQNGDLSVALLYVLVTVVLCLLAISSSIWLTRLL</sequence>
<evidence type="ECO:0000313" key="13">
    <source>
        <dbReference type="EMBL" id="EAS47480.1"/>
    </source>
</evidence>
<evidence type="ECO:0000256" key="10">
    <source>
        <dbReference type="ARBA" id="ARBA00035120"/>
    </source>
</evidence>
<dbReference type="STRING" id="314287.GB2207_01712"/>
<keyword evidence="4 12" id="KW-0812">Transmembrane</keyword>
<dbReference type="GO" id="GO:0005886">
    <property type="term" value="C:plasma membrane"/>
    <property type="evidence" value="ECO:0007669"/>
    <property type="project" value="UniProtKB-SubCell"/>
</dbReference>
<evidence type="ECO:0000256" key="9">
    <source>
        <dbReference type="ARBA" id="ARBA00023303"/>
    </source>
</evidence>
<evidence type="ECO:0000313" key="14">
    <source>
        <dbReference type="Proteomes" id="UP000005555"/>
    </source>
</evidence>
<dbReference type="AlphaFoldDB" id="Q1YTK7"/>
<evidence type="ECO:0000256" key="6">
    <source>
        <dbReference type="ARBA" id="ARBA00023053"/>
    </source>
</evidence>
<dbReference type="NCBIfam" id="TIGR00494">
    <property type="entry name" value="crcB"/>
    <property type="match status" value="1"/>
</dbReference>
<reference evidence="13 14" key="1">
    <citation type="submission" date="2006-03" db="EMBL/GenBank/DDBJ databases">
        <authorList>
            <person name="Giovannoni S.J."/>
            <person name="Cho J.-C."/>
            <person name="Ferriera S."/>
            <person name="Johnson J."/>
            <person name="Kravitz S."/>
            <person name="Halpern A."/>
            <person name="Remington K."/>
            <person name="Beeson K."/>
            <person name="Tran B."/>
            <person name="Rogers Y.-H."/>
            <person name="Friedman R."/>
            <person name="Venter J.C."/>
        </authorList>
    </citation>
    <scope>NUCLEOTIDE SEQUENCE [LARGE SCALE GENOMIC DNA]</scope>
    <source>
        <strain evidence="13 14">HTCC2207</strain>
    </source>
</reference>
<dbReference type="Pfam" id="PF02537">
    <property type="entry name" value="CRCB"/>
    <property type="match status" value="1"/>
</dbReference>
<dbReference type="InterPro" id="IPR003691">
    <property type="entry name" value="FluC"/>
</dbReference>
<comment type="similarity">
    <text evidence="10 12">Belongs to the fluoride channel Fluc/FEX (TC 1.A.43) family.</text>
</comment>
<keyword evidence="7 12" id="KW-0406">Ion transport</keyword>
<dbReference type="PANTHER" id="PTHR28259:SF1">
    <property type="entry name" value="FLUORIDE EXPORT PROTEIN 1-RELATED"/>
    <property type="match status" value="1"/>
</dbReference>
<comment type="subcellular location">
    <subcellularLocation>
        <location evidence="1 12">Cell membrane</location>
        <topology evidence="1 12">Multi-pass membrane protein</topology>
    </subcellularLocation>
</comment>
<keyword evidence="3" id="KW-0997">Cell inner membrane</keyword>
<dbReference type="HOGENOM" id="CLU_114342_3_0_6"/>
<feature type="transmembrane region" description="Helical" evidence="12">
    <location>
        <begin position="99"/>
        <end position="119"/>
    </location>
</feature>
<name>Q1YTK7_9GAMM</name>
<dbReference type="eggNOG" id="COG0239">
    <property type="taxonomic scope" value="Bacteria"/>
</dbReference>
<evidence type="ECO:0000256" key="2">
    <source>
        <dbReference type="ARBA" id="ARBA00022475"/>
    </source>
</evidence>
<keyword evidence="2 12" id="KW-1003">Cell membrane</keyword>
<dbReference type="GO" id="GO:0046872">
    <property type="term" value="F:metal ion binding"/>
    <property type="evidence" value="ECO:0007669"/>
    <property type="project" value="UniProtKB-KW"/>
</dbReference>
<dbReference type="PANTHER" id="PTHR28259">
    <property type="entry name" value="FLUORIDE EXPORT PROTEIN 1-RELATED"/>
    <property type="match status" value="1"/>
</dbReference>
<evidence type="ECO:0000256" key="7">
    <source>
        <dbReference type="ARBA" id="ARBA00023065"/>
    </source>
</evidence>
<feature type="binding site" evidence="12">
    <location>
        <position position="74"/>
    </location>
    <ligand>
        <name>Na(+)</name>
        <dbReference type="ChEBI" id="CHEBI:29101"/>
        <note>structural</note>
    </ligand>
</feature>
<keyword evidence="5 12" id="KW-1133">Transmembrane helix</keyword>
<comment type="function">
    <text evidence="12">Fluoride-specific ion channel. Important for reducing fluoride concentration in the cell, thus reducing its toxicity.</text>
</comment>
<keyword evidence="12" id="KW-0479">Metal-binding</keyword>
<evidence type="ECO:0000256" key="3">
    <source>
        <dbReference type="ARBA" id="ARBA00022519"/>
    </source>
</evidence>
<dbReference type="HAMAP" id="MF_00454">
    <property type="entry name" value="FluC"/>
    <property type="match status" value="1"/>
</dbReference>
<keyword evidence="14" id="KW-1185">Reference proteome</keyword>
<evidence type="ECO:0000256" key="12">
    <source>
        <dbReference type="HAMAP-Rule" id="MF_00454"/>
    </source>
</evidence>
<evidence type="ECO:0000256" key="11">
    <source>
        <dbReference type="ARBA" id="ARBA00035585"/>
    </source>
</evidence>
<evidence type="ECO:0000256" key="1">
    <source>
        <dbReference type="ARBA" id="ARBA00004651"/>
    </source>
</evidence>
<protein>
    <recommendedName>
        <fullName evidence="12">Fluoride-specific ion channel FluC</fullName>
    </recommendedName>
</protein>
<feature type="binding site" evidence="12">
    <location>
        <position position="77"/>
    </location>
    <ligand>
        <name>Na(+)</name>
        <dbReference type="ChEBI" id="CHEBI:29101"/>
        <note>structural</note>
    </ligand>
</feature>
<comment type="activity regulation">
    <text evidence="12">Na(+) is not transported, but it plays an essential structural role and its presence is essential for fluoride channel function.</text>
</comment>
<organism evidence="13 14">
    <name type="scientific">gamma proteobacterium HTCC2207</name>
    <dbReference type="NCBI Taxonomy" id="314287"/>
    <lineage>
        <taxon>Bacteria</taxon>
        <taxon>Pseudomonadati</taxon>
        <taxon>Pseudomonadota</taxon>
        <taxon>Gammaproteobacteria</taxon>
        <taxon>Cellvibrionales</taxon>
        <taxon>Porticoccaceae</taxon>
        <taxon>SAR92 clade</taxon>
    </lineage>
</organism>
<dbReference type="GO" id="GO:0140114">
    <property type="term" value="P:cellular detoxification of fluoride"/>
    <property type="evidence" value="ECO:0007669"/>
    <property type="project" value="UniProtKB-UniRule"/>
</dbReference>
<feature type="transmembrane region" description="Helical" evidence="12">
    <location>
        <begin position="32"/>
        <end position="55"/>
    </location>
</feature>
<evidence type="ECO:0000256" key="8">
    <source>
        <dbReference type="ARBA" id="ARBA00023136"/>
    </source>
</evidence>
<dbReference type="Proteomes" id="UP000005555">
    <property type="component" value="Unassembled WGS sequence"/>
</dbReference>